<evidence type="ECO:0000256" key="4">
    <source>
        <dbReference type="ARBA" id="ARBA00022801"/>
    </source>
</evidence>
<dbReference type="GO" id="GO:0008408">
    <property type="term" value="F:3'-5' exonuclease activity"/>
    <property type="evidence" value="ECO:0007669"/>
    <property type="project" value="InterPro"/>
</dbReference>
<dbReference type="SMART" id="SM00474">
    <property type="entry name" value="35EXOc"/>
    <property type="match status" value="1"/>
</dbReference>
<keyword evidence="3 6" id="KW-0540">Nuclease</keyword>
<comment type="similarity">
    <text evidence="6">Belongs to the RNase D family.</text>
</comment>
<evidence type="ECO:0000256" key="3">
    <source>
        <dbReference type="ARBA" id="ARBA00022722"/>
    </source>
</evidence>
<protein>
    <recommendedName>
        <fullName evidence="6">Ribonuclease D</fullName>
        <shortName evidence="6">RNase D</shortName>
        <ecNumber evidence="6">3.1.13.5</ecNumber>
    </recommendedName>
</protein>
<dbReference type="HAMAP" id="MF_01899">
    <property type="entry name" value="RNase_D"/>
    <property type="match status" value="1"/>
</dbReference>
<dbReference type="SUPFAM" id="SSF47819">
    <property type="entry name" value="HRDC-like"/>
    <property type="match status" value="2"/>
</dbReference>
<dbReference type="AlphaFoldDB" id="W7QT02"/>
<dbReference type="InterPro" id="IPR051086">
    <property type="entry name" value="RNase_D-like"/>
</dbReference>
<reference evidence="8 9" key="1">
    <citation type="journal article" date="2014" name="Genome Announc.">
        <title>Draft Genome Sequence of the Agar-Degrading Bacterium Catenovulum sp. Strain DS-2, Isolated from Intestines of Haliotis diversicolor.</title>
        <authorList>
            <person name="Shan D."/>
            <person name="Li X."/>
            <person name="Gu Z."/>
            <person name="Wei G."/>
            <person name="Gao Z."/>
            <person name="Shao Z."/>
        </authorList>
    </citation>
    <scope>NUCLEOTIDE SEQUENCE [LARGE SCALE GENOMIC DNA]</scope>
    <source>
        <strain evidence="8 9">DS-2</strain>
    </source>
</reference>
<dbReference type="InterPro" id="IPR002562">
    <property type="entry name" value="3'-5'_exonuclease_dom"/>
</dbReference>
<keyword evidence="2 6" id="KW-0819">tRNA processing</keyword>
<dbReference type="InterPro" id="IPR036397">
    <property type="entry name" value="RNaseH_sf"/>
</dbReference>
<dbReference type="OrthoDB" id="9800549at2"/>
<keyword evidence="1 6" id="KW-0963">Cytoplasm</keyword>
<organism evidence="8 9">
    <name type="scientific">Catenovulum agarivorans DS-2</name>
    <dbReference type="NCBI Taxonomy" id="1328313"/>
    <lineage>
        <taxon>Bacteria</taxon>
        <taxon>Pseudomonadati</taxon>
        <taxon>Pseudomonadota</taxon>
        <taxon>Gammaproteobacteria</taxon>
        <taxon>Alteromonadales</taxon>
        <taxon>Alteromonadaceae</taxon>
        <taxon>Catenovulum</taxon>
    </lineage>
</organism>
<evidence type="ECO:0000313" key="8">
    <source>
        <dbReference type="EMBL" id="EWH08550.1"/>
    </source>
</evidence>
<dbReference type="PROSITE" id="PS50967">
    <property type="entry name" value="HRDC"/>
    <property type="match status" value="1"/>
</dbReference>
<proteinExistence type="inferred from homology"/>
<dbReference type="Pfam" id="PF00570">
    <property type="entry name" value="HRDC"/>
    <property type="match status" value="1"/>
</dbReference>
<dbReference type="SMART" id="SM00341">
    <property type="entry name" value="HRDC"/>
    <property type="match status" value="1"/>
</dbReference>
<dbReference type="PANTHER" id="PTHR47649">
    <property type="entry name" value="RIBONUCLEASE D"/>
    <property type="match status" value="1"/>
</dbReference>
<dbReference type="SUPFAM" id="SSF53098">
    <property type="entry name" value="Ribonuclease H-like"/>
    <property type="match status" value="1"/>
</dbReference>
<dbReference type="InterPro" id="IPR012337">
    <property type="entry name" value="RNaseH-like_sf"/>
</dbReference>
<evidence type="ECO:0000259" key="7">
    <source>
        <dbReference type="PROSITE" id="PS50967"/>
    </source>
</evidence>
<keyword evidence="9" id="KW-1185">Reference proteome</keyword>
<dbReference type="STRING" id="1328313.DS2_16779"/>
<dbReference type="EMBL" id="ARZY01000043">
    <property type="protein sequence ID" value="EWH08550.1"/>
    <property type="molecule type" value="Genomic_DNA"/>
</dbReference>
<dbReference type="GO" id="GO:0003676">
    <property type="term" value="F:nucleic acid binding"/>
    <property type="evidence" value="ECO:0007669"/>
    <property type="project" value="InterPro"/>
</dbReference>
<dbReference type="InterPro" id="IPR010997">
    <property type="entry name" value="HRDC-like_sf"/>
</dbReference>
<evidence type="ECO:0000256" key="1">
    <source>
        <dbReference type="ARBA" id="ARBA00022490"/>
    </source>
</evidence>
<dbReference type="GO" id="GO:0042780">
    <property type="term" value="P:tRNA 3'-end processing"/>
    <property type="evidence" value="ECO:0007669"/>
    <property type="project" value="UniProtKB-UniRule"/>
</dbReference>
<feature type="domain" description="HRDC" evidence="7">
    <location>
        <begin position="208"/>
        <end position="288"/>
    </location>
</feature>
<dbReference type="Gene3D" id="3.30.420.10">
    <property type="entry name" value="Ribonuclease H-like superfamily/Ribonuclease H"/>
    <property type="match status" value="1"/>
</dbReference>
<dbReference type="Proteomes" id="UP000019276">
    <property type="component" value="Unassembled WGS sequence"/>
</dbReference>
<dbReference type="Pfam" id="PF01612">
    <property type="entry name" value="DNA_pol_A_exo1"/>
    <property type="match status" value="1"/>
</dbReference>
<gene>
    <name evidence="6" type="primary">rnd</name>
    <name evidence="8" type="ORF">DS2_16779</name>
</gene>
<name>W7QT02_9ALTE</name>
<accession>W7QT02</accession>
<dbReference type="CDD" id="cd06142">
    <property type="entry name" value="RNaseD_exo"/>
    <property type="match status" value="1"/>
</dbReference>
<dbReference type="Gene3D" id="1.10.150.80">
    <property type="entry name" value="HRDC domain"/>
    <property type="match status" value="2"/>
</dbReference>
<comment type="cofactor">
    <cofactor evidence="6">
        <name>a divalent metal cation</name>
        <dbReference type="ChEBI" id="CHEBI:60240"/>
    </cofactor>
</comment>
<dbReference type="PATRIC" id="fig|1328313.3.peg.3428"/>
<dbReference type="GO" id="GO:0005737">
    <property type="term" value="C:cytoplasm"/>
    <property type="evidence" value="ECO:0007669"/>
    <property type="project" value="UniProtKB-SubCell"/>
</dbReference>
<dbReference type="NCBIfam" id="TIGR01388">
    <property type="entry name" value="rnd"/>
    <property type="match status" value="1"/>
</dbReference>
<evidence type="ECO:0000256" key="6">
    <source>
        <dbReference type="HAMAP-Rule" id="MF_01899"/>
    </source>
</evidence>
<dbReference type="InterPro" id="IPR048579">
    <property type="entry name" value="RNAseD_HRDC_C"/>
</dbReference>
<evidence type="ECO:0000313" key="9">
    <source>
        <dbReference type="Proteomes" id="UP000019276"/>
    </source>
</evidence>
<evidence type="ECO:0000256" key="2">
    <source>
        <dbReference type="ARBA" id="ARBA00022694"/>
    </source>
</evidence>
<dbReference type="RefSeq" id="WP_051479963.1">
    <property type="nucleotide sequence ID" value="NZ_ARZY01000043.1"/>
</dbReference>
<dbReference type="InterPro" id="IPR044876">
    <property type="entry name" value="HRDC_dom_sf"/>
</dbReference>
<comment type="subcellular location">
    <subcellularLocation>
        <location evidence="6">Cytoplasm</location>
    </subcellularLocation>
</comment>
<keyword evidence="4 6" id="KW-0378">Hydrolase</keyword>
<dbReference type="GO" id="GO:0033890">
    <property type="term" value="F:ribonuclease D activity"/>
    <property type="evidence" value="ECO:0007669"/>
    <property type="project" value="UniProtKB-UniRule"/>
</dbReference>
<dbReference type="eggNOG" id="COG0349">
    <property type="taxonomic scope" value="Bacteria"/>
</dbReference>
<sequence>MQFITSQTELEQCCSNLLQQPVIALDTEFVRERTYYPALGLVQIADRDNVYLIDPLALDDLTPLKNLVESPNVIKVIHSCGEDIEVLNVGLNATPTAFFDTQIAHAFISDNASIGLGAMVAQYQGVELDKGHARTNWLKRPLSPQQLDYAADDVRYLLPIFDIQMQKLLDINMLDYVEQEVTGLISKRTQEVDPKLAWRDVKSAWELTPRELAILARLIEWRFNYAVKKNLALNFVVHERSIVTLCQRRPGSFKSMFNIPGIHPMEIKRHGKAMLACIEAGKAVPEEACPAKIKRVAEIAGYKKIYSRLKKVAAEVAEAQQISVELLAPKRMINQFIGYHWQVTEWSRDVEPEVTLGWRGALLAEAFKTAIAE</sequence>
<dbReference type="EC" id="3.1.13.5" evidence="6"/>
<dbReference type="Pfam" id="PF21293">
    <property type="entry name" value="RNAseD_HRDC_C"/>
    <property type="match status" value="1"/>
</dbReference>
<dbReference type="InterPro" id="IPR002121">
    <property type="entry name" value="HRDC_dom"/>
</dbReference>
<dbReference type="InterPro" id="IPR006292">
    <property type="entry name" value="RNase_D"/>
</dbReference>
<comment type="caution">
    <text evidence="8">The sequence shown here is derived from an EMBL/GenBank/DDBJ whole genome shotgun (WGS) entry which is preliminary data.</text>
</comment>
<comment type="catalytic activity">
    <reaction evidence="6">
        <text>Exonucleolytic cleavage that removes extra residues from the 3'-terminus of tRNA to produce 5'-mononucleotides.</text>
        <dbReference type="EC" id="3.1.13.5"/>
    </reaction>
</comment>
<evidence type="ECO:0000256" key="5">
    <source>
        <dbReference type="ARBA" id="ARBA00022839"/>
    </source>
</evidence>
<dbReference type="PANTHER" id="PTHR47649:SF1">
    <property type="entry name" value="RIBONUCLEASE D"/>
    <property type="match status" value="1"/>
</dbReference>
<comment type="function">
    <text evidence="6">Exonuclease involved in the 3' processing of various precursor tRNAs. Initiates hydrolysis at the 3'-terminus of an RNA molecule and releases 5'-mononucleotides.</text>
</comment>
<dbReference type="GO" id="GO:0000166">
    <property type="term" value="F:nucleotide binding"/>
    <property type="evidence" value="ECO:0007669"/>
    <property type="project" value="InterPro"/>
</dbReference>
<keyword evidence="5 6" id="KW-0269">Exonuclease</keyword>